<dbReference type="RefSeq" id="WP_182538481.1">
    <property type="nucleotide sequence ID" value="NZ_JACGXA010000001.1"/>
</dbReference>
<dbReference type="InterPro" id="IPR029033">
    <property type="entry name" value="His_PPase_superfam"/>
</dbReference>
<dbReference type="SUPFAM" id="SSF53254">
    <property type="entry name" value="Phosphoglycerate mutase-like"/>
    <property type="match status" value="1"/>
</dbReference>
<dbReference type="Gene3D" id="3.40.50.1240">
    <property type="entry name" value="Phosphoglycerate mutase-like"/>
    <property type="match status" value="1"/>
</dbReference>
<sequence length="160" mass="17014">MTDHTLVLLRHAKSDWSGDEDDRHRPLAARGRRQAPEAGRWLASGVERIDLAVVSPAVRARSTWELAAAELAVPPPVRLEEDVYAASADGLLDVLAGLPEDLATVVLVGHNPGLEDLVEQLTGEWVSLPTSAVAVVDLPGAWADVARVTGVLRATGRPPS</sequence>
<gene>
    <name evidence="1" type="ORF">FB382_001765</name>
</gene>
<organism evidence="1 2">
    <name type="scientific">Nocardioides ginsengisegetis</name>
    <dbReference type="NCBI Taxonomy" id="661491"/>
    <lineage>
        <taxon>Bacteria</taxon>
        <taxon>Bacillati</taxon>
        <taxon>Actinomycetota</taxon>
        <taxon>Actinomycetes</taxon>
        <taxon>Propionibacteriales</taxon>
        <taxon>Nocardioidaceae</taxon>
        <taxon>Nocardioides</taxon>
    </lineage>
</organism>
<dbReference type="InterPro" id="IPR013078">
    <property type="entry name" value="His_Pase_superF_clade-1"/>
</dbReference>
<proteinExistence type="predicted"/>
<reference evidence="1 2" key="1">
    <citation type="submission" date="2020-07" db="EMBL/GenBank/DDBJ databases">
        <title>Sequencing the genomes of 1000 actinobacteria strains.</title>
        <authorList>
            <person name="Klenk H.-P."/>
        </authorList>
    </citation>
    <scope>NUCLEOTIDE SEQUENCE [LARGE SCALE GENOMIC DNA]</scope>
    <source>
        <strain evidence="1 2">DSM 21349</strain>
    </source>
</reference>
<protein>
    <submittedName>
        <fullName evidence="1">Phosphohistidine phosphatase</fullName>
        <ecNumber evidence="1">3.1.3.-</ecNumber>
    </submittedName>
</protein>
<dbReference type="GO" id="GO:0016787">
    <property type="term" value="F:hydrolase activity"/>
    <property type="evidence" value="ECO:0007669"/>
    <property type="project" value="UniProtKB-KW"/>
</dbReference>
<comment type="caution">
    <text evidence="1">The sequence shown here is derived from an EMBL/GenBank/DDBJ whole genome shotgun (WGS) entry which is preliminary data.</text>
</comment>
<dbReference type="Proteomes" id="UP000580910">
    <property type="component" value="Unassembled WGS sequence"/>
</dbReference>
<dbReference type="PANTHER" id="PTHR47623">
    <property type="entry name" value="OS09G0287300 PROTEIN"/>
    <property type="match status" value="1"/>
</dbReference>
<keyword evidence="2" id="KW-1185">Reference proteome</keyword>
<dbReference type="SMART" id="SM00855">
    <property type="entry name" value="PGAM"/>
    <property type="match status" value="1"/>
</dbReference>
<name>A0A7W3P9I2_9ACTN</name>
<dbReference type="Pfam" id="PF00300">
    <property type="entry name" value="His_Phos_1"/>
    <property type="match status" value="1"/>
</dbReference>
<keyword evidence="1" id="KW-0378">Hydrolase</keyword>
<evidence type="ECO:0000313" key="2">
    <source>
        <dbReference type="Proteomes" id="UP000580910"/>
    </source>
</evidence>
<evidence type="ECO:0000313" key="1">
    <source>
        <dbReference type="EMBL" id="MBA8803474.1"/>
    </source>
</evidence>
<dbReference type="CDD" id="cd07067">
    <property type="entry name" value="HP_PGM_like"/>
    <property type="match status" value="1"/>
</dbReference>
<dbReference type="EC" id="3.1.3.-" evidence="1"/>
<accession>A0A7W3P9I2</accession>
<dbReference type="EMBL" id="JACGXA010000001">
    <property type="protein sequence ID" value="MBA8803474.1"/>
    <property type="molecule type" value="Genomic_DNA"/>
</dbReference>
<dbReference type="AlphaFoldDB" id="A0A7W3P9I2"/>
<dbReference type="PANTHER" id="PTHR47623:SF1">
    <property type="entry name" value="OS09G0287300 PROTEIN"/>
    <property type="match status" value="1"/>
</dbReference>